<reference evidence="1" key="1">
    <citation type="journal article" date="2015" name="Nature">
        <title>Complex archaea that bridge the gap between prokaryotes and eukaryotes.</title>
        <authorList>
            <person name="Spang A."/>
            <person name="Saw J.H."/>
            <person name="Jorgensen S.L."/>
            <person name="Zaremba-Niedzwiedzka K."/>
            <person name="Martijn J."/>
            <person name="Lind A.E."/>
            <person name="van Eijk R."/>
            <person name="Schleper C."/>
            <person name="Guy L."/>
            <person name="Ettema T.J."/>
        </authorList>
    </citation>
    <scope>NUCLEOTIDE SEQUENCE</scope>
</reference>
<evidence type="ECO:0000313" key="1">
    <source>
        <dbReference type="EMBL" id="KKL13728.1"/>
    </source>
</evidence>
<accession>A0A0F9DP85</accession>
<dbReference type="EMBL" id="LAZR01040744">
    <property type="protein sequence ID" value="KKL13728.1"/>
    <property type="molecule type" value="Genomic_DNA"/>
</dbReference>
<gene>
    <name evidence="1" type="ORF">LCGC14_2522850</name>
</gene>
<comment type="caution">
    <text evidence="1">The sequence shown here is derived from an EMBL/GenBank/DDBJ whole genome shotgun (WGS) entry which is preliminary data.</text>
</comment>
<sequence>MSGLFSGLFGDNIVGAMDLLEDFEAGEIFFT</sequence>
<dbReference type="AlphaFoldDB" id="A0A0F9DP85"/>
<organism evidence="1">
    <name type="scientific">marine sediment metagenome</name>
    <dbReference type="NCBI Taxonomy" id="412755"/>
    <lineage>
        <taxon>unclassified sequences</taxon>
        <taxon>metagenomes</taxon>
        <taxon>ecological metagenomes</taxon>
    </lineage>
</organism>
<proteinExistence type="predicted"/>
<protein>
    <submittedName>
        <fullName evidence="1">Uncharacterized protein</fullName>
    </submittedName>
</protein>
<name>A0A0F9DP85_9ZZZZ</name>
<feature type="non-terminal residue" evidence="1">
    <location>
        <position position="31"/>
    </location>
</feature>